<name>A0ACB8C364_DERSI</name>
<proteinExistence type="predicted"/>
<dbReference type="EMBL" id="CM023478">
    <property type="protein sequence ID" value="KAH7933161.1"/>
    <property type="molecule type" value="Genomic_DNA"/>
</dbReference>
<evidence type="ECO:0000313" key="2">
    <source>
        <dbReference type="Proteomes" id="UP000821865"/>
    </source>
</evidence>
<reference evidence="1" key="1">
    <citation type="submission" date="2020-05" db="EMBL/GenBank/DDBJ databases">
        <title>Large-scale comparative analyses of tick genomes elucidate their genetic diversity and vector capacities.</title>
        <authorList>
            <person name="Jia N."/>
            <person name="Wang J."/>
            <person name="Shi W."/>
            <person name="Du L."/>
            <person name="Sun Y."/>
            <person name="Zhan W."/>
            <person name="Jiang J."/>
            <person name="Wang Q."/>
            <person name="Zhang B."/>
            <person name="Ji P."/>
            <person name="Sakyi L.B."/>
            <person name="Cui X."/>
            <person name="Yuan T."/>
            <person name="Jiang B."/>
            <person name="Yang W."/>
            <person name="Lam T.T.-Y."/>
            <person name="Chang Q."/>
            <person name="Ding S."/>
            <person name="Wang X."/>
            <person name="Zhu J."/>
            <person name="Ruan X."/>
            <person name="Zhao L."/>
            <person name="Wei J."/>
            <person name="Que T."/>
            <person name="Du C."/>
            <person name="Cheng J."/>
            <person name="Dai P."/>
            <person name="Han X."/>
            <person name="Huang E."/>
            <person name="Gao Y."/>
            <person name="Liu J."/>
            <person name="Shao H."/>
            <person name="Ye R."/>
            <person name="Li L."/>
            <person name="Wei W."/>
            <person name="Wang X."/>
            <person name="Wang C."/>
            <person name="Yang T."/>
            <person name="Huo Q."/>
            <person name="Li W."/>
            <person name="Guo W."/>
            <person name="Chen H."/>
            <person name="Zhou L."/>
            <person name="Ni X."/>
            <person name="Tian J."/>
            <person name="Zhou Y."/>
            <person name="Sheng Y."/>
            <person name="Liu T."/>
            <person name="Pan Y."/>
            <person name="Xia L."/>
            <person name="Li J."/>
            <person name="Zhao F."/>
            <person name="Cao W."/>
        </authorList>
    </citation>
    <scope>NUCLEOTIDE SEQUENCE</scope>
    <source>
        <strain evidence="1">Dsil-2018</strain>
    </source>
</reference>
<comment type="caution">
    <text evidence="1">The sequence shown here is derived from an EMBL/GenBank/DDBJ whole genome shotgun (WGS) entry which is preliminary data.</text>
</comment>
<sequence length="149" mass="16444">MDMITTTQSAIEILHATVIGLANSVTNLESKMNSIMAIVHQQYPQHFPETEMRDVSHGNHGPIGVSPINEHGPRSTRNHNMTGNCIGLASKKPVLQEHVTNLTRKPDVILLQEMLNAPASVPGYQEFFAKVEGRGLSTLVGRQEDDDHR</sequence>
<dbReference type="Proteomes" id="UP000821865">
    <property type="component" value="Chromosome 9"/>
</dbReference>
<keyword evidence="2" id="KW-1185">Reference proteome</keyword>
<protein>
    <submittedName>
        <fullName evidence="1">Uncharacterized protein</fullName>
    </submittedName>
</protein>
<gene>
    <name evidence="1" type="ORF">HPB49_009648</name>
</gene>
<accession>A0ACB8C364</accession>
<organism evidence="1 2">
    <name type="scientific">Dermacentor silvarum</name>
    <name type="common">Tick</name>
    <dbReference type="NCBI Taxonomy" id="543639"/>
    <lineage>
        <taxon>Eukaryota</taxon>
        <taxon>Metazoa</taxon>
        <taxon>Ecdysozoa</taxon>
        <taxon>Arthropoda</taxon>
        <taxon>Chelicerata</taxon>
        <taxon>Arachnida</taxon>
        <taxon>Acari</taxon>
        <taxon>Parasitiformes</taxon>
        <taxon>Ixodida</taxon>
        <taxon>Ixodoidea</taxon>
        <taxon>Ixodidae</taxon>
        <taxon>Rhipicephalinae</taxon>
        <taxon>Dermacentor</taxon>
    </lineage>
</organism>
<evidence type="ECO:0000313" key="1">
    <source>
        <dbReference type="EMBL" id="KAH7933161.1"/>
    </source>
</evidence>